<reference evidence="8 9" key="1">
    <citation type="submission" date="2018-06" db="EMBL/GenBank/DDBJ databases">
        <title>Chryseolinea flavus sp. nov., a member of the phylum Bacteroidetes isolated from soil.</title>
        <authorList>
            <person name="Li Y."/>
            <person name="Wang J."/>
        </authorList>
    </citation>
    <scope>NUCLEOTIDE SEQUENCE [LARGE SCALE GENOMIC DNA]</scope>
    <source>
        <strain evidence="8 9">SDU1-6</strain>
    </source>
</reference>
<feature type="compositionally biased region" description="Basic and acidic residues" evidence="5">
    <location>
        <begin position="1501"/>
        <end position="1521"/>
    </location>
</feature>
<feature type="region of interest" description="Disordered" evidence="5">
    <location>
        <begin position="1501"/>
        <end position="1541"/>
    </location>
</feature>
<proteinExistence type="predicted"/>
<evidence type="ECO:0000256" key="2">
    <source>
        <dbReference type="ARBA" id="ARBA00022692"/>
    </source>
</evidence>
<protein>
    <recommendedName>
        <fullName evidence="7">Translocation and assembly module TamB C-terminal domain-containing protein</fullName>
    </recommendedName>
</protein>
<feature type="compositionally biased region" description="Low complexity" evidence="5">
    <location>
        <begin position="1417"/>
        <end position="1429"/>
    </location>
</feature>
<keyword evidence="3 6" id="KW-1133">Transmembrane helix</keyword>
<dbReference type="OrthoDB" id="9811276at2"/>
<name>A0A364XZZ1_9BACT</name>
<comment type="subcellular location">
    <subcellularLocation>
        <location evidence="1">Membrane</location>
        <topology evidence="1">Single-pass membrane protein</topology>
    </subcellularLocation>
</comment>
<dbReference type="GO" id="GO:0005886">
    <property type="term" value="C:plasma membrane"/>
    <property type="evidence" value="ECO:0007669"/>
    <property type="project" value="InterPro"/>
</dbReference>
<dbReference type="GO" id="GO:0009306">
    <property type="term" value="P:protein secretion"/>
    <property type="evidence" value="ECO:0007669"/>
    <property type="project" value="InterPro"/>
</dbReference>
<gene>
    <name evidence="8" type="ORF">DQQ10_20060</name>
</gene>
<dbReference type="EMBL" id="QMFY01000012">
    <property type="protein sequence ID" value="RAV99196.1"/>
    <property type="molecule type" value="Genomic_DNA"/>
</dbReference>
<evidence type="ECO:0000313" key="8">
    <source>
        <dbReference type="EMBL" id="RAV99196.1"/>
    </source>
</evidence>
<comment type="caution">
    <text evidence="8">The sequence shown here is derived from an EMBL/GenBank/DDBJ whole genome shotgun (WGS) entry which is preliminary data.</text>
</comment>
<organism evidence="8 9">
    <name type="scientific">Pseudochryseolinea flava</name>
    <dbReference type="NCBI Taxonomy" id="2059302"/>
    <lineage>
        <taxon>Bacteria</taxon>
        <taxon>Pseudomonadati</taxon>
        <taxon>Bacteroidota</taxon>
        <taxon>Cytophagia</taxon>
        <taxon>Cytophagales</taxon>
        <taxon>Fulvivirgaceae</taxon>
        <taxon>Pseudochryseolinea</taxon>
    </lineage>
</organism>
<evidence type="ECO:0000256" key="3">
    <source>
        <dbReference type="ARBA" id="ARBA00022989"/>
    </source>
</evidence>
<dbReference type="RefSeq" id="WP_112748710.1">
    <property type="nucleotide sequence ID" value="NZ_QMFY01000012.1"/>
</dbReference>
<evidence type="ECO:0000256" key="6">
    <source>
        <dbReference type="SAM" id="Phobius"/>
    </source>
</evidence>
<evidence type="ECO:0000256" key="1">
    <source>
        <dbReference type="ARBA" id="ARBA00004167"/>
    </source>
</evidence>
<accession>A0A364XZZ1</accession>
<feature type="transmembrane region" description="Helical" evidence="6">
    <location>
        <begin position="12"/>
        <end position="32"/>
    </location>
</feature>
<dbReference type="Proteomes" id="UP000251889">
    <property type="component" value="Unassembled WGS sequence"/>
</dbReference>
<sequence>MNRQVIKNRIRKAFAYTVTGLLFLIISAFLILQMPPVQSYLINHYLKDFTKAVGFPTSVESFSMLWFDRLELDGVKIMDPEGNPMIRADNILINFKISNLFEESDINIDGIFVDSAHVYLTNIQEDDTSRNLNINVLINRINSNFGGSGGGGKSPRINIGEAFVNQSQFSYVNQDQDSIKSGFDYHHFSLAVDEGQLKSFVVLGDTVEFNVKTLIAEDQKTKFGIKQLSTFFRISQTGMEFTGLNLQAGESTITDTVIFQYKRQLDLNHFVSKVKIHAHLKNTLINPKDLALFAPGVERIQKPMRLTGTFNGRVDKFKFTKMDLSIGNTTLMGALDMDGLPNINETFINLNVKDSRLDPRDLSFILNETVISRLQPMGIVSMSGQFLGYPSDFVANGSFQGKLGNIRSDINFKVNEENFDRSEYSGRLTLSNFDLGAYLNDTVYFQKVNLNGRVSGSGLTQNTADFQLTGNVNSIGIYRYNYTNIVTDARFASGLFRGMVEIDDPNLQLKARGSIDLREGRNQIRVIGQVDTVYLHELNLSREPLFIHAHVNADISGLSLDSLQGVANVNDLKVNYADQWLSLDHIHVNALRDKENRSIQIESSLVDLLVNGNFYYSDLSRDLRILSHEVALNIRNDKKEIENYYQNKTYVPKSYAATINLQLKDIAPVSELLNIDFDISKNTHIEGRFTSGRTTIFNAYTTFDSLVYNGMSFAKNEADITVSKITDSTSVLAMATVTSTNQYINKNLSTENLLAEAIWNQSHIDFGIDANQVNKTNQVRLKGAVDFMRDSTLVSMAPSSLKLLERDWTFAPGNFVSIQRDQWYFNNLTLTNADQSISAHGKMSLDPHEKLTLTVDKLDLSILNVLSSNKFKGVVDARVDVNDLYREPSMQNDINIHGLTMNDFLIGDIQGRNVWDTIAHKFTVNLFVDREEKRIINLTGDYTPSIKTDPVNMVAKLDKAELKILEPFLKGIVSHINGTVSGDFDIKGTLSHPMINGEGLIGNDGMLMVDYLRTMYRVKGIIGLTPTSIYFKDLDLTDVYRNKGTFKGTISHDNFYSMFVNLDATFNNFQVLNTTVKDNNLFYGQAYSTGEVNFYGPVNNLKITSTAKTEKNTRVYIPIGGTSSVDKKDFITFIDFKDTLSTAKLRPGQSNKVDLSGITFDLNLDVTPDAYGEIIFDQKAGDIIRGRGNGELKLQLDTKGEFNMFGPFEFTEGFYNFTLYNVINKQFVIKRGSQIAWYGDPYLGILNINASYKEQASLAPLILDDKARALAQVRKKYPVEVLLRLEGQMQSPSFTFDIVAPNLPQNIANTEGNPVNLNLAFTVFKNKLDEQELYRQVFSLIVLQKFSPPDAFDASGSVSNSVSELLSNQLSHWISQVDENLEVDLDLGSFDENAFNTFQLRLSYPFGRFRVTADGTFNNTTSTPTNNANPQRSPSSVAGDITIEYMLTPDGKLRAKMYSRANQNSVLSSVNNQSTITTGASLTHTQSFNELKDLWKRSREKKLKAEEKKALEDASEEKPAEEQNPGANKDAKKEDDDGGSE</sequence>
<evidence type="ECO:0000259" key="7">
    <source>
        <dbReference type="Pfam" id="PF04357"/>
    </source>
</evidence>
<evidence type="ECO:0000256" key="5">
    <source>
        <dbReference type="SAM" id="MobiDB-lite"/>
    </source>
</evidence>
<feature type="region of interest" description="Disordered" evidence="5">
    <location>
        <begin position="1417"/>
        <end position="1436"/>
    </location>
</feature>
<dbReference type="InterPro" id="IPR007452">
    <property type="entry name" value="TamB_C"/>
</dbReference>
<keyword evidence="2 6" id="KW-0812">Transmembrane</keyword>
<keyword evidence="4 6" id="KW-0472">Membrane</keyword>
<dbReference type="Pfam" id="PF04357">
    <property type="entry name" value="TamB"/>
    <property type="match status" value="1"/>
</dbReference>
<evidence type="ECO:0000313" key="9">
    <source>
        <dbReference type="Proteomes" id="UP000251889"/>
    </source>
</evidence>
<feature type="domain" description="Translocation and assembly module TamB C-terminal" evidence="7">
    <location>
        <begin position="1038"/>
        <end position="1465"/>
    </location>
</feature>
<evidence type="ECO:0000256" key="4">
    <source>
        <dbReference type="ARBA" id="ARBA00023136"/>
    </source>
</evidence>
<keyword evidence="9" id="KW-1185">Reference proteome</keyword>